<dbReference type="Proteomes" id="UP001432027">
    <property type="component" value="Unassembled WGS sequence"/>
</dbReference>
<accession>A0AAV5SGX2</accession>
<dbReference type="AlphaFoldDB" id="A0AAV5SGX2"/>
<dbReference type="EMBL" id="BTSX01000002">
    <property type="protein sequence ID" value="GMS82617.1"/>
    <property type="molecule type" value="Genomic_DNA"/>
</dbReference>
<comment type="caution">
    <text evidence="2">The sequence shown here is derived from an EMBL/GenBank/DDBJ whole genome shotgun (WGS) entry which is preliminary data.</text>
</comment>
<sequence>DSLDKLSEDALSYVIEDNEFKLAKFAYAFSTLMREMNGSVIGSTHIKTLPEGVPAPTIDCKIECEDSVKQEPVDTEVELKVESPEEKRELIDGDAFPQFQDYSDEVLKEAKLEKSIDKQETEPGPSVSNGLPKRDTLCQSLTVAASSKDQLRAAVLQWSQTEPCAQLGKPKRMNEDVPPFLKQSKCTSCGHQVRFDDLDFHIRQFHIETWRNEAYRCSVKECDFRSVVPEWRYAHLQIHHGHNLTAFYKKRLDKDSLCPYCSQ</sequence>
<keyword evidence="3" id="KW-1185">Reference proteome</keyword>
<feature type="region of interest" description="Disordered" evidence="1">
    <location>
        <begin position="113"/>
        <end position="133"/>
    </location>
</feature>
<evidence type="ECO:0000256" key="1">
    <source>
        <dbReference type="SAM" id="MobiDB-lite"/>
    </source>
</evidence>
<evidence type="ECO:0000313" key="3">
    <source>
        <dbReference type="Proteomes" id="UP001432027"/>
    </source>
</evidence>
<organism evidence="2 3">
    <name type="scientific">Pristionchus entomophagus</name>
    <dbReference type="NCBI Taxonomy" id="358040"/>
    <lineage>
        <taxon>Eukaryota</taxon>
        <taxon>Metazoa</taxon>
        <taxon>Ecdysozoa</taxon>
        <taxon>Nematoda</taxon>
        <taxon>Chromadorea</taxon>
        <taxon>Rhabditida</taxon>
        <taxon>Rhabditina</taxon>
        <taxon>Diplogasteromorpha</taxon>
        <taxon>Diplogasteroidea</taxon>
        <taxon>Neodiplogasteridae</taxon>
        <taxon>Pristionchus</taxon>
    </lineage>
</organism>
<reference evidence="2" key="1">
    <citation type="submission" date="2023-10" db="EMBL/GenBank/DDBJ databases">
        <title>Genome assembly of Pristionchus species.</title>
        <authorList>
            <person name="Yoshida K."/>
            <person name="Sommer R.J."/>
        </authorList>
    </citation>
    <scope>NUCLEOTIDE SEQUENCE</scope>
    <source>
        <strain evidence="2">RS0144</strain>
    </source>
</reference>
<evidence type="ECO:0000313" key="2">
    <source>
        <dbReference type="EMBL" id="GMS82617.1"/>
    </source>
</evidence>
<proteinExistence type="predicted"/>
<feature type="non-terminal residue" evidence="2">
    <location>
        <position position="263"/>
    </location>
</feature>
<feature type="non-terminal residue" evidence="2">
    <location>
        <position position="1"/>
    </location>
</feature>
<name>A0AAV5SGX2_9BILA</name>
<evidence type="ECO:0008006" key="4">
    <source>
        <dbReference type="Google" id="ProtNLM"/>
    </source>
</evidence>
<gene>
    <name evidence="2" type="ORF">PENTCL1PPCAC_4792</name>
</gene>
<protein>
    <recommendedName>
        <fullName evidence="4">C2H2-type domain-containing protein</fullName>
    </recommendedName>
</protein>